<feature type="domain" description="Thioredoxin" evidence="1">
    <location>
        <begin position="241"/>
        <end position="399"/>
    </location>
</feature>
<dbReference type="SUPFAM" id="SSF52833">
    <property type="entry name" value="Thioredoxin-like"/>
    <property type="match status" value="1"/>
</dbReference>
<keyword evidence="3" id="KW-1185">Reference proteome</keyword>
<dbReference type="OrthoDB" id="616241at2"/>
<dbReference type="Pfam" id="PF08534">
    <property type="entry name" value="Redoxin"/>
    <property type="match status" value="1"/>
</dbReference>
<evidence type="ECO:0000313" key="3">
    <source>
        <dbReference type="Proteomes" id="UP000245762"/>
    </source>
</evidence>
<comment type="caution">
    <text evidence="2">The sequence shown here is derived from an EMBL/GenBank/DDBJ whole genome shotgun (WGS) entry which is preliminary data.</text>
</comment>
<dbReference type="InterPro" id="IPR036249">
    <property type="entry name" value="Thioredoxin-like_sf"/>
</dbReference>
<dbReference type="PROSITE" id="PS51257">
    <property type="entry name" value="PROKAR_LIPOPROTEIN"/>
    <property type="match status" value="1"/>
</dbReference>
<dbReference type="AlphaFoldDB" id="A0A316KXX2"/>
<dbReference type="InterPro" id="IPR050553">
    <property type="entry name" value="Thioredoxin_ResA/DsbE_sf"/>
</dbReference>
<dbReference type="InterPro" id="IPR013740">
    <property type="entry name" value="Redoxin"/>
</dbReference>
<protein>
    <submittedName>
        <fullName evidence="2">TlpA family protein disulfide reductase</fullName>
    </submittedName>
</protein>
<evidence type="ECO:0000313" key="2">
    <source>
        <dbReference type="EMBL" id="PWL38674.1"/>
    </source>
</evidence>
<organism evidence="2 3">
    <name type="scientific">Flagellimonas aquimarina</name>
    <dbReference type="NCBI Taxonomy" id="2201895"/>
    <lineage>
        <taxon>Bacteria</taxon>
        <taxon>Pseudomonadati</taxon>
        <taxon>Bacteroidota</taxon>
        <taxon>Flavobacteriia</taxon>
        <taxon>Flavobacteriales</taxon>
        <taxon>Flavobacteriaceae</taxon>
        <taxon>Flagellimonas</taxon>
    </lineage>
</organism>
<dbReference type="RefSeq" id="WP_109662782.1">
    <property type="nucleotide sequence ID" value="NZ_QGEG01000002.1"/>
</dbReference>
<dbReference type="PANTHER" id="PTHR42852:SF13">
    <property type="entry name" value="PROTEIN DIPZ"/>
    <property type="match status" value="1"/>
</dbReference>
<dbReference type="Proteomes" id="UP000245762">
    <property type="component" value="Unassembled WGS sequence"/>
</dbReference>
<dbReference type="EMBL" id="QGEG01000002">
    <property type="protein sequence ID" value="PWL38674.1"/>
    <property type="molecule type" value="Genomic_DNA"/>
</dbReference>
<dbReference type="PROSITE" id="PS51352">
    <property type="entry name" value="THIOREDOXIN_2"/>
    <property type="match status" value="1"/>
</dbReference>
<proteinExistence type="predicted"/>
<name>A0A316KXX2_9FLAO</name>
<dbReference type="Gene3D" id="3.40.30.10">
    <property type="entry name" value="Glutaredoxin"/>
    <property type="match status" value="1"/>
</dbReference>
<accession>A0A316KXX2</accession>
<evidence type="ECO:0000259" key="1">
    <source>
        <dbReference type="PROSITE" id="PS51352"/>
    </source>
</evidence>
<dbReference type="PANTHER" id="PTHR42852">
    <property type="entry name" value="THIOL:DISULFIDE INTERCHANGE PROTEIN DSBE"/>
    <property type="match status" value="1"/>
</dbReference>
<dbReference type="GO" id="GO:0016491">
    <property type="term" value="F:oxidoreductase activity"/>
    <property type="evidence" value="ECO:0007669"/>
    <property type="project" value="InterPro"/>
</dbReference>
<gene>
    <name evidence="2" type="ORF">DKG77_10510</name>
</gene>
<sequence length="412" mass="46891">MNRIWFLFIGIIVLFASCGTEKKELTEGDWLAKLDVSEKEVLPFNFSLVKNEEGSYNMEMYNAEEVVTIDEIEMWNDSIRIKMPIYEGYIAGTFSENEINGSFIKESLNRIVPFSAKYGKQDRFDQKTEPSVNISGVWEVNFDVGTDDEYPAKGIFMQNGKVLKGTFRTKTGDYRYLDGIVSGDTLKLSTFDGAHAFLFTAKISDSTLNGHFYSGNHSVEKFVGKRNEAFELPDANTLTFLKEGYDRFDFSFPNKTGNIVSLSDAQFKDKVVLVQIMGTWCPNCLDETKFYVDYLKRNPDLDVEFVALAFEYAKTEEKAWGGIKRLKTRVGVEYPILLAQYGTSDKQKANEKLPMLNHVLSYPTTIYIDKKGEVHKIHTGFNGPATGEKHEAFKKEFDETINLLTSESLETK</sequence>
<reference evidence="2 3" key="1">
    <citation type="submission" date="2018-05" db="EMBL/GenBank/DDBJ databases">
        <title>Complete genome sequence of Flagellimonas aquimarina ECD12 isolated from seaweed Ecklonia cava.</title>
        <authorList>
            <person name="Choi S."/>
            <person name="Seong C."/>
        </authorList>
    </citation>
    <scope>NUCLEOTIDE SEQUENCE [LARGE SCALE GENOMIC DNA]</scope>
    <source>
        <strain evidence="2 3">ECD12</strain>
    </source>
</reference>
<dbReference type="InterPro" id="IPR013766">
    <property type="entry name" value="Thioredoxin_domain"/>
</dbReference>
<dbReference type="CDD" id="cd02966">
    <property type="entry name" value="TlpA_like_family"/>
    <property type="match status" value="1"/>
</dbReference>